<dbReference type="Gene3D" id="1.10.10.690">
    <property type="entry name" value="YidB-like"/>
    <property type="match status" value="1"/>
</dbReference>
<sequence length="236" mass="23834">MSLLQSIVGEVLKNAVQPQPQARQSSQNSQQGGLGGLLSGLTGAGQSNAASAGLGGLLGGVLGTQMGGRQAQGSALDSVLGGLLGGNKQNTSAGDLGNILGTVLGGGNVKSAGMNKSALLLALLPVVLAFIQKNGGLSGVLGKFSNSGLQNKAQSWVNIDTNNDGIDADDIARLFDNQEIEQICKQTGASQSEVCQGIAELLPKVVDDLTPQGDLSSEKEANDEIAELLAKMKAAQ</sequence>
<dbReference type="InterPro" id="IPR045372">
    <property type="entry name" value="YidB"/>
</dbReference>
<accession>A0A1S9ZNP6</accession>
<dbReference type="Pfam" id="PF20159">
    <property type="entry name" value="YidB"/>
    <property type="match status" value="1"/>
</dbReference>
<reference evidence="1 2" key="1">
    <citation type="submission" date="2017-02" db="EMBL/GenBank/DDBJ databases">
        <title>Draft genome sequence of Moraxella canis CCUG 8415A type strain.</title>
        <authorList>
            <person name="Engstrom-Jakobsson H."/>
            <person name="Salva-Serra F."/>
            <person name="Thorell K."/>
            <person name="Gonzales-Siles L."/>
            <person name="Karlsson R."/>
            <person name="Boulund F."/>
            <person name="Engstrand L."/>
            <person name="Moore E."/>
        </authorList>
    </citation>
    <scope>NUCLEOTIDE SEQUENCE [LARGE SCALE GENOMIC DNA]</scope>
    <source>
        <strain evidence="1 2">CCUG 8415A</strain>
    </source>
</reference>
<comment type="caution">
    <text evidence="1">The sequence shown here is derived from an EMBL/GenBank/DDBJ whole genome shotgun (WGS) entry which is preliminary data.</text>
</comment>
<organism evidence="1 2">
    <name type="scientific">Moraxella canis</name>
    <dbReference type="NCBI Taxonomy" id="90239"/>
    <lineage>
        <taxon>Bacteria</taxon>
        <taxon>Pseudomonadati</taxon>
        <taxon>Pseudomonadota</taxon>
        <taxon>Gammaproteobacteria</taxon>
        <taxon>Moraxellales</taxon>
        <taxon>Moraxellaceae</taxon>
        <taxon>Moraxella</taxon>
    </lineage>
</organism>
<dbReference type="RefSeq" id="WP_078255118.1">
    <property type="nucleotide sequence ID" value="NZ_MUXT01000001.1"/>
</dbReference>
<dbReference type="EMBL" id="MUXT01000001">
    <property type="protein sequence ID" value="OOR85242.1"/>
    <property type="molecule type" value="Genomic_DNA"/>
</dbReference>
<evidence type="ECO:0000313" key="1">
    <source>
        <dbReference type="EMBL" id="OOR85242.1"/>
    </source>
</evidence>
<dbReference type="Proteomes" id="UP000190322">
    <property type="component" value="Unassembled WGS sequence"/>
</dbReference>
<protein>
    <recommendedName>
        <fullName evidence="3">DUF937 domain-containing protein</fullName>
    </recommendedName>
</protein>
<proteinExistence type="predicted"/>
<dbReference type="SUPFAM" id="SSF140804">
    <property type="entry name" value="YidB-like"/>
    <property type="match status" value="1"/>
</dbReference>
<evidence type="ECO:0000313" key="2">
    <source>
        <dbReference type="Proteomes" id="UP000190322"/>
    </source>
</evidence>
<dbReference type="InterPro" id="IPR027405">
    <property type="entry name" value="YidB-like"/>
</dbReference>
<evidence type="ECO:0008006" key="3">
    <source>
        <dbReference type="Google" id="ProtNLM"/>
    </source>
</evidence>
<name>A0A1S9ZNP6_9GAMM</name>
<gene>
    <name evidence="1" type="ORF">B0180_00110</name>
</gene>
<dbReference type="AlphaFoldDB" id="A0A1S9ZNP6"/>